<name>A0A061SCM7_9CHLO</name>
<accession>A0A061SCM7</accession>
<feature type="chain" id="PRO_5001606322" evidence="1">
    <location>
        <begin position="18"/>
        <end position="91"/>
    </location>
</feature>
<reference evidence="2" key="1">
    <citation type="submission" date="2014-05" db="EMBL/GenBank/DDBJ databases">
        <title>The transcriptome of the halophilic microalga Tetraselmis sp. GSL018 isolated from the Great Salt Lake, Utah.</title>
        <authorList>
            <person name="Jinkerson R.E."/>
            <person name="D'Adamo S."/>
            <person name="Posewitz M.C."/>
        </authorList>
    </citation>
    <scope>NUCLEOTIDE SEQUENCE</scope>
    <source>
        <strain evidence="2">GSL018</strain>
    </source>
</reference>
<feature type="signal peptide" evidence="1">
    <location>
        <begin position="1"/>
        <end position="17"/>
    </location>
</feature>
<protein>
    <submittedName>
        <fullName evidence="2">Uncharacterized protein</fullName>
    </submittedName>
</protein>
<sequence>STALSLSLPVFLSLSMPLPPPPSSSLVVSFLPPSLNLPVDILIHLPRDLLYSLSLRPSYLSLPCSSLSLRSPLSPPLPLLSLSLSVSVSVS</sequence>
<dbReference type="EMBL" id="GBEZ01004422">
    <property type="protein sequence ID" value="JAC80794.1"/>
    <property type="molecule type" value="Transcribed_RNA"/>
</dbReference>
<feature type="non-terminal residue" evidence="2">
    <location>
        <position position="91"/>
    </location>
</feature>
<evidence type="ECO:0000256" key="1">
    <source>
        <dbReference type="SAM" id="SignalP"/>
    </source>
</evidence>
<feature type="non-terminal residue" evidence="2">
    <location>
        <position position="1"/>
    </location>
</feature>
<dbReference type="AlphaFoldDB" id="A0A061SCM7"/>
<evidence type="ECO:0000313" key="2">
    <source>
        <dbReference type="EMBL" id="JAC80794.1"/>
    </source>
</evidence>
<organism evidence="2">
    <name type="scientific">Tetraselmis sp. GSL018</name>
    <dbReference type="NCBI Taxonomy" id="582737"/>
    <lineage>
        <taxon>Eukaryota</taxon>
        <taxon>Viridiplantae</taxon>
        <taxon>Chlorophyta</taxon>
        <taxon>core chlorophytes</taxon>
        <taxon>Chlorodendrophyceae</taxon>
        <taxon>Chlorodendrales</taxon>
        <taxon>Chlorodendraceae</taxon>
        <taxon>Tetraselmis</taxon>
    </lineage>
</organism>
<proteinExistence type="predicted"/>
<gene>
    <name evidence="2" type="ORF">TSPGSL018_9448</name>
</gene>
<keyword evidence="1" id="KW-0732">Signal</keyword>